<dbReference type="AlphaFoldDB" id="A0A948RY17"/>
<dbReference type="Gene3D" id="3.40.1550.10">
    <property type="entry name" value="CheC-like"/>
    <property type="match status" value="1"/>
</dbReference>
<gene>
    <name evidence="3" type="ORF">KJ970_18640</name>
</gene>
<dbReference type="Proteomes" id="UP000777784">
    <property type="component" value="Unassembled WGS sequence"/>
</dbReference>
<dbReference type="InterPro" id="IPR038756">
    <property type="entry name" value="CheX-like"/>
</dbReference>
<dbReference type="SUPFAM" id="SSF103039">
    <property type="entry name" value="CheC-like"/>
    <property type="match status" value="1"/>
</dbReference>
<dbReference type="CDD" id="cd17906">
    <property type="entry name" value="CheX"/>
    <property type="match status" value="1"/>
</dbReference>
<dbReference type="EMBL" id="JAHJDP010000107">
    <property type="protein sequence ID" value="MBU2692940.1"/>
    <property type="molecule type" value="Genomic_DNA"/>
</dbReference>
<dbReference type="PANTHER" id="PTHR39452:SF1">
    <property type="entry name" value="CHEY-P PHOSPHATASE CHEX"/>
    <property type="match status" value="1"/>
</dbReference>
<dbReference type="InterPro" id="IPR028051">
    <property type="entry name" value="CheX-like_dom"/>
</dbReference>
<feature type="domain" description="Chemotaxis phosphatase CheX-like" evidence="2">
    <location>
        <begin position="50"/>
        <end position="145"/>
    </location>
</feature>
<evidence type="ECO:0000256" key="1">
    <source>
        <dbReference type="ARBA" id="ARBA00022500"/>
    </source>
</evidence>
<dbReference type="Pfam" id="PF13690">
    <property type="entry name" value="CheX"/>
    <property type="match status" value="1"/>
</dbReference>
<proteinExistence type="predicted"/>
<evidence type="ECO:0000313" key="3">
    <source>
        <dbReference type="EMBL" id="MBU2692940.1"/>
    </source>
</evidence>
<dbReference type="GO" id="GO:0006935">
    <property type="term" value="P:chemotaxis"/>
    <property type="evidence" value="ECO:0007669"/>
    <property type="project" value="UniProtKB-KW"/>
</dbReference>
<accession>A0A948RY17</accession>
<reference evidence="3" key="1">
    <citation type="submission" date="2021-05" db="EMBL/GenBank/DDBJ databases">
        <title>Energy efficiency and biological interactions define the core microbiome of deep oligotrophic groundwater.</title>
        <authorList>
            <person name="Mehrshad M."/>
            <person name="Lopez-Fernandez M."/>
            <person name="Bell E."/>
            <person name="Bernier-Latmani R."/>
            <person name="Bertilsson S."/>
            <person name="Dopson M."/>
        </authorList>
    </citation>
    <scope>NUCLEOTIDE SEQUENCE</scope>
    <source>
        <strain evidence="3">Modern_marine.mb.64</strain>
    </source>
</reference>
<dbReference type="PANTHER" id="PTHR39452">
    <property type="entry name" value="CHEY-P PHOSPHATASE CHEX"/>
    <property type="match status" value="1"/>
</dbReference>
<name>A0A948RY17_UNCEI</name>
<dbReference type="InterPro" id="IPR028976">
    <property type="entry name" value="CheC-like_sf"/>
</dbReference>
<evidence type="ECO:0000313" key="4">
    <source>
        <dbReference type="Proteomes" id="UP000777784"/>
    </source>
</evidence>
<comment type="caution">
    <text evidence="3">The sequence shown here is derived from an EMBL/GenBank/DDBJ whole genome shotgun (WGS) entry which is preliminary data.</text>
</comment>
<sequence>MNFEIKATDDLTFGKPFIESIQDLFHTMFMEEIRVDSIVSGTDPVTTRAVTAVIGLSGAVRGTVAIYFPDYIACHLAGRLLGMELNTIDETVSDAVAEIVNIVAGGAKGRIASDQIRQVDLGLPTVVVGTDYTVQYPAGSRRATVALSGNFGEFSMAITYKELIGEGSYGK</sequence>
<organism evidence="3 4">
    <name type="scientific">Eiseniibacteriota bacterium</name>
    <dbReference type="NCBI Taxonomy" id="2212470"/>
    <lineage>
        <taxon>Bacteria</taxon>
        <taxon>Candidatus Eiseniibacteriota</taxon>
    </lineage>
</organism>
<keyword evidence="1" id="KW-0145">Chemotaxis</keyword>
<evidence type="ECO:0000259" key="2">
    <source>
        <dbReference type="Pfam" id="PF13690"/>
    </source>
</evidence>
<protein>
    <submittedName>
        <fullName evidence="3">Chemotaxis protein CheX</fullName>
    </submittedName>
</protein>